<dbReference type="Proteomes" id="UP000241426">
    <property type="component" value="Unassembled WGS sequence"/>
</dbReference>
<evidence type="ECO:0000256" key="2">
    <source>
        <dbReference type="ARBA" id="ARBA00008488"/>
    </source>
</evidence>
<protein>
    <submittedName>
        <fullName evidence="7">Hemolysin III family protein</fullName>
    </submittedName>
</protein>
<dbReference type="InterPro" id="IPR004254">
    <property type="entry name" value="AdipoR/HlyIII-related"/>
</dbReference>
<evidence type="ECO:0000256" key="3">
    <source>
        <dbReference type="ARBA" id="ARBA00022475"/>
    </source>
</evidence>
<evidence type="ECO:0000256" key="5">
    <source>
        <dbReference type="ARBA" id="ARBA00022989"/>
    </source>
</evidence>
<evidence type="ECO:0000256" key="6">
    <source>
        <dbReference type="ARBA" id="ARBA00023136"/>
    </source>
</evidence>
<dbReference type="NCBIfam" id="TIGR01065">
    <property type="entry name" value="hlyIII"/>
    <property type="match status" value="1"/>
</dbReference>
<comment type="similarity">
    <text evidence="2">Belongs to the UPF0073 (Hly-III) family.</text>
</comment>
<comment type="subcellular location">
    <subcellularLocation>
        <location evidence="1">Cell membrane</location>
        <topology evidence="1">Multi-pass membrane protein</topology>
    </subcellularLocation>
</comment>
<dbReference type="GO" id="GO:0005886">
    <property type="term" value="C:plasma membrane"/>
    <property type="evidence" value="ECO:0007669"/>
    <property type="project" value="UniProtKB-SubCell"/>
</dbReference>
<organism evidence="7 8">
    <name type="scientific">Photobacterium kishitanii</name>
    <dbReference type="NCBI Taxonomy" id="318456"/>
    <lineage>
        <taxon>Bacteria</taxon>
        <taxon>Pseudomonadati</taxon>
        <taxon>Pseudomonadota</taxon>
        <taxon>Gammaproteobacteria</taxon>
        <taxon>Vibrionales</taxon>
        <taxon>Vibrionaceae</taxon>
        <taxon>Photobacterium</taxon>
    </lineage>
</organism>
<dbReference type="GeneID" id="29942527"/>
<dbReference type="EMBL" id="PYNF01000043">
    <property type="protein sequence ID" value="PSU90020.1"/>
    <property type="molecule type" value="Genomic_DNA"/>
</dbReference>
<evidence type="ECO:0000256" key="4">
    <source>
        <dbReference type="ARBA" id="ARBA00022692"/>
    </source>
</evidence>
<gene>
    <name evidence="7" type="ORF">C9J27_24005</name>
</gene>
<comment type="caution">
    <text evidence="7">The sequence shown here is derived from an EMBL/GenBank/DDBJ whole genome shotgun (WGS) entry which is preliminary data.</text>
</comment>
<accession>A0A2T3KB21</accession>
<accession>A0A0B7J877</accession>
<dbReference type="NCBIfam" id="NF011669">
    <property type="entry name" value="PRK15087.1"/>
    <property type="match status" value="1"/>
</dbReference>
<reference evidence="7 8" key="1">
    <citation type="submission" date="2018-01" db="EMBL/GenBank/DDBJ databases">
        <title>Whole genome sequencing of Histamine producing bacteria.</title>
        <authorList>
            <person name="Butler K."/>
        </authorList>
    </citation>
    <scope>NUCLEOTIDE SEQUENCE [LARGE SCALE GENOMIC DNA]</scope>
    <source>
        <strain evidence="7 8">FS-7.2</strain>
    </source>
</reference>
<dbReference type="GO" id="GO:0140911">
    <property type="term" value="F:pore-forming activity"/>
    <property type="evidence" value="ECO:0007669"/>
    <property type="project" value="InterPro"/>
</dbReference>
<evidence type="ECO:0000256" key="1">
    <source>
        <dbReference type="ARBA" id="ARBA00004651"/>
    </source>
</evidence>
<dbReference type="PANTHER" id="PTHR20855">
    <property type="entry name" value="ADIPOR/PROGESTIN RECEPTOR-RELATED"/>
    <property type="match status" value="1"/>
</dbReference>
<dbReference type="InterPro" id="IPR005744">
    <property type="entry name" value="Hy-lIII"/>
</dbReference>
<evidence type="ECO:0000313" key="7">
    <source>
        <dbReference type="EMBL" id="PSU90020.1"/>
    </source>
</evidence>
<keyword evidence="4" id="KW-0812">Transmembrane</keyword>
<dbReference type="RefSeq" id="WP_036789050.1">
    <property type="nucleotide sequence ID" value="NZ_JAUZMX010000001.1"/>
</dbReference>
<dbReference type="PANTHER" id="PTHR20855:SF3">
    <property type="entry name" value="LD03007P"/>
    <property type="match status" value="1"/>
</dbReference>
<proteinExistence type="inferred from homology"/>
<keyword evidence="6" id="KW-0472">Membrane</keyword>
<keyword evidence="3" id="KW-1003">Cell membrane</keyword>
<keyword evidence="5" id="KW-1133">Transmembrane helix</keyword>
<dbReference type="AlphaFoldDB" id="A0A0B7J877"/>
<evidence type="ECO:0000313" key="8">
    <source>
        <dbReference type="Proteomes" id="UP000241426"/>
    </source>
</evidence>
<sequence>MNNVIKAELGYSTAEEVANSVSHGLGLLFSVFGLYLLLDKAFALQADTLTIVSYIVYGMSMVLLYLASTLYHAIPTESIKKPLKIFDHCAIYLLIAGTYTPFLLVALRTPLALGLMAVLWGLALIGIVAKIAFIHRFKKLSLLTYLAMGWSSVIVIYQLAMSLAPGGLVLLALGGVIYSLGVVFYVNKRIPYNHAIWHLFVLGGSICHFCAIYFYIKPL</sequence>
<dbReference type="eggNOG" id="COG1272">
    <property type="taxonomic scope" value="Bacteria"/>
</dbReference>
<name>A0A0B7J877_9GAMM</name>
<dbReference type="Pfam" id="PF03006">
    <property type="entry name" value="HlyIII"/>
    <property type="match status" value="1"/>
</dbReference>